<organism evidence="4">
    <name type="scientific">Tetrahymena thermophila</name>
    <dbReference type="NCBI Taxonomy" id="5911"/>
    <lineage>
        <taxon>Eukaryota</taxon>
        <taxon>Sar</taxon>
        <taxon>Alveolata</taxon>
        <taxon>Ciliophora</taxon>
        <taxon>Intramacronucleata</taxon>
        <taxon>Oligohymenophorea</taxon>
        <taxon>Hymenostomatida</taxon>
        <taxon>Tetrahymenina</taxon>
        <taxon>Tetrahymenidae</taxon>
        <taxon>Tetrahymena</taxon>
    </lineage>
</organism>
<dbReference type="OMA" id="ESLWISQ"/>
<dbReference type="Gene3D" id="3.40.50.300">
    <property type="entry name" value="P-loop containing nucleotide triphosphate hydrolases"/>
    <property type="match status" value="1"/>
</dbReference>
<dbReference type="AlphaFoldDB" id="E1CB35"/>
<dbReference type="InterPro" id="IPR050227">
    <property type="entry name" value="Rab"/>
</dbReference>
<dbReference type="SMART" id="SM00173">
    <property type="entry name" value="RAS"/>
    <property type="match status" value="1"/>
</dbReference>
<dbReference type="GO" id="GO:0003924">
    <property type="term" value="F:GTPase activity"/>
    <property type="evidence" value="ECO:0007669"/>
    <property type="project" value="InterPro"/>
</dbReference>
<gene>
    <name evidence="4" type="primary">RABX18</name>
</gene>
<dbReference type="SUPFAM" id="SSF52540">
    <property type="entry name" value="P-loop containing nucleoside triphosphate hydrolases"/>
    <property type="match status" value="1"/>
</dbReference>
<dbReference type="NCBIfam" id="TIGR00231">
    <property type="entry name" value="small_GTP"/>
    <property type="match status" value="1"/>
</dbReference>
<sequence length="226" mass="25391">MQPSDLNSSSSMTQSQTRKSSSDSTGSNTRCFNIQLCGNSSVGKTSIIHRLIYDNYLENTVITLGVNYYKKNFVIQGDPISVTIHDTSGQERYIDITKQSVRKADALILVYDKTSEQSFQDLESLWISQFDKIIDLTTIPLLLIGNKSDLYSQKKLEQVSYDQADQFARQYNMAFFETSALSGAQIQNAFDSLVQRLYLSNKQKNNPPVSIQKKKKSSSGSKNSCC</sequence>
<evidence type="ECO:0000313" key="4">
    <source>
        <dbReference type="EMBL" id="BAJ21325.1"/>
    </source>
</evidence>
<dbReference type="EMBL" id="AB365945">
    <property type="protein sequence ID" value="BAJ21325.1"/>
    <property type="molecule type" value="mRNA"/>
</dbReference>
<feature type="region of interest" description="Disordered" evidence="3">
    <location>
        <begin position="1"/>
        <end position="27"/>
    </location>
</feature>
<dbReference type="Pfam" id="PF00071">
    <property type="entry name" value="Ras"/>
    <property type="match status" value="1"/>
</dbReference>
<dbReference type="FunFam" id="3.40.50.300:FF:001329">
    <property type="entry name" value="Small GTP-binding protein, putative"/>
    <property type="match status" value="1"/>
</dbReference>
<dbReference type="SMART" id="SM00174">
    <property type="entry name" value="RHO"/>
    <property type="match status" value="1"/>
</dbReference>
<dbReference type="SMART" id="SM00175">
    <property type="entry name" value="RAB"/>
    <property type="match status" value="1"/>
</dbReference>
<evidence type="ECO:0000256" key="3">
    <source>
        <dbReference type="SAM" id="MobiDB-lite"/>
    </source>
</evidence>
<keyword evidence="2" id="KW-0342">GTP-binding</keyword>
<protein>
    <submittedName>
        <fullName evidence="4">Rab-family small GTPase RabX18</fullName>
    </submittedName>
</protein>
<keyword evidence="1" id="KW-0547">Nucleotide-binding</keyword>
<dbReference type="PROSITE" id="PS51421">
    <property type="entry name" value="RAS"/>
    <property type="match status" value="1"/>
</dbReference>
<dbReference type="InterPro" id="IPR005225">
    <property type="entry name" value="Small_GTP-bd"/>
</dbReference>
<evidence type="ECO:0000256" key="1">
    <source>
        <dbReference type="ARBA" id="ARBA00022741"/>
    </source>
</evidence>
<dbReference type="PRINTS" id="PR00449">
    <property type="entry name" value="RASTRNSFRMNG"/>
</dbReference>
<proteinExistence type="evidence at transcript level"/>
<dbReference type="InterPro" id="IPR027417">
    <property type="entry name" value="P-loop_NTPase"/>
</dbReference>
<dbReference type="PANTHER" id="PTHR47977">
    <property type="entry name" value="RAS-RELATED PROTEIN RAB"/>
    <property type="match status" value="1"/>
</dbReference>
<dbReference type="InterPro" id="IPR001806">
    <property type="entry name" value="Small_GTPase"/>
</dbReference>
<reference evidence="4" key="1">
    <citation type="journal article" date="2010" name="J. Eukaryot. Microbiol.">
        <title>Marked amplification and diversification of products of ras genes from rat brain, Rab GTPases, in the ciliates Tetrahymena thermophila and Paramecium tetraurelia.</title>
        <authorList>
            <person name="Saito-Nakano Y."/>
            <person name="Nakahara T."/>
            <person name="Nakano K."/>
            <person name="Nozaki T."/>
            <person name="Numata O."/>
        </authorList>
    </citation>
    <scope>NUCLEOTIDE SEQUENCE</scope>
</reference>
<name>E1CB35_TETTH</name>
<accession>E1CB35</accession>
<dbReference type="GO" id="GO:0005525">
    <property type="term" value="F:GTP binding"/>
    <property type="evidence" value="ECO:0007669"/>
    <property type="project" value="UniProtKB-KW"/>
</dbReference>
<evidence type="ECO:0000256" key="2">
    <source>
        <dbReference type="ARBA" id="ARBA00023134"/>
    </source>
</evidence>
<dbReference type="CDD" id="cd00154">
    <property type="entry name" value="Rab"/>
    <property type="match status" value="1"/>
</dbReference>
<feature type="region of interest" description="Disordered" evidence="3">
    <location>
        <begin position="205"/>
        <end position="226"/>
    </location>
</feature>
<dbReference type="PROSITE" id="PS51419">
    <property type="entry name" value="RAB"/>
    <property type="match status" value="1"/>
</dbReference>